<evidence type="ECO:0000259" key="1">
    <source>
        <dbReference type="Pfam" id="PF13966"/>
    </source>
</evidence>
<accession>A0A8R7PLG1</accession>
<reference evidence="3" key="1">
    <citation type="journal article" date="2013" name="Nature">
        <title>Draft genome of the wheat A-genome progenitor Triticum urartu.</title>
        <authorList>
            <person name="Ling H.Q."/>
            <person name="Zhao S."/>
            <person name="Liu D."/>
            <person name="Wang J."/>
            <person name="Sun H."/>
            <person name="Zhang C."/>
            <person name="Fan H."/>
            <person name="Li D."/>
            <person name="Dong L."/>
            <person name="Tao Y."/>
            <person name="Gao C."/>
            <person name="Wu H."/>
            <person name="Li Y."/>
            <person name="Cui Y."/>
            <person name="Guo X."/>
            <person name="Zheng S."/>
            <person name="Wang B."/>
            <person name="Yu K."/>
            <person name="Liang Q."/>
            <person name="Yang W."/>
            <person name="Lou X."/>
            <person name="Chen J."/>
            <person name="Feng M."/>
            <person name="Jian J."/>
            <person name="Zhang X."/>
            <person name="Luo G."/>
            <person name="Jiang Y."/>
            <person name="Liu J."/>
            <person name="Wang Z."/>
            <person name="Sha Y."/>
            <person name="Zhang B."/>
            <person name="Wu H."/>
            <person name="Tang D."/>
            <person name="Shen Q."/>
            <person name="Xue P."/>
            <person name="Zou S."/>
            <person name="Wang X."/>
            <person name="Liu X."/>
            <person name="Wang F."/>
            <person name="Yang Y."/>
            <person name="An X."/>
            <person name="Dong Z."/>
            <person name="Zhang K."/>
            <person name="Zhang X."/>
            <person name="Luo M.C."/>
            <person name="Dvorak J."/>
            <person name="Tong Y."/>
            <person name="Wang J."/>
            <person name="Yang H."/>
            <person name="Li Z."/>
            <person name="Wang D."/>
            <person name="Zhang A."/>
            <person name="Wang J."/>
        </authorList>
    </citation>
    <scope>NUCLEOTIDE SEQUENCE</scope>
    <source>
        <strain evidence="3">cv. G1812</strain>
    </source>
</reference>
<organism evidence="2 3">
    <name type="scientific">Triticum urartu</name>
    <name type="common">Red wild einkorn</name>
    <name type="synonym">Crithodium urartu</name>
    <dbReference type="NCBI Taxonomy" id="4572"/>
    <lineage>
        <taxon>Eukaryota</taxon>
        <taxon>Viridiplantae</taxon>
        <taxon>Streptophyta</taxon>
        <taxon>Embryophyta</taxon>
        <taxon>Tracheophyta</taxon>
        <taxon>Spermatophyta</taxon>
        <taxon>Magnoliopsida</taxon>
        <taxon>Liliopsida</taxon>
        <taxon>Poales</taxon>
        <taxon>Poaceae</taxon>
        <taxon>BOP clade</taxon>
        <taxon>Pooideae</taxon>
        <taxon>Triticodae</taxon>
        <taxon>Triticeae</taxon>
        <taxon>Triticinae</taxon>
        <taxon>Triticum</taxon>
    </lineage>
</organism>
<reference evidence="2" key="2">
    <citation type="submission" date="2018-03" db="EMBL/GenBank/DDBJ databases">
        <title>The Triticum urartu genome reveals the dynamic nature of wheat genome evolution.</title>
        <authorList>
            <person name="Ling H."/>
            <person name="Ma B."/>
            <person name="Shi X."/>
            <person name="Liu H."/>
            <person name="Dong L."/>
            <person name="Sun H."/>
            <person name="Cao Y."/>
            <person name="Gao Q."/>
            <person name="Zheng S."/>
            <person name="Li Y."/>
            <person name="Yu Y."/>
            <person name="Du H."/>
            <person name="Qi M."/>
            <person name="Li Y."/>
            <person name="Yu H."/>
            <person name="Cui Y."/>
            <person name="Wang N."/>
            <person name="Chen C."/>
            <person name="Wu H."/>
            <person name="Zhao Y."/>
            <person name="Zhang J."/>
            <person name="Li Y."/>
            <person name="Zhou W."/>
            <person name="Zhang B."/>
            <person name="Hu W."/>
            <person name="Eijk M."/>
            <person name="Tang J."/>
            <person name="Witsenboer H."/>
            <person name="Zhao S."/>
            <person name="Li Z."/>
            <person name="Zhang A."/>
            <person name="Wang D."/>
            <person name="Liang C."/>
        </authorList>
    </citation>
    <scope>NUCLEOTIDE SEQUENCE [LARGE SCALE GENOMIC DNA]</scope>
    <source>
        <strain evidence="2">cv. G1812</strain>
    </source>
</reference>
<dbReference type="Gramene" id="TuG1812G0200005818.01.T01">
    <property type="protein sequence ID" value="TuG1812G0200005818.01.T01.cds413008"/>
    <property type="gene ID" value="TuG1812G0200005818.01"/>
</dbReference>
<dbReference type="AlphaFoldDB" id="A0A8R7PLG1"/>
<keyword evidence="3" id="KW-1185">Reference proteome</keyword>
<dbReference type="Pfam" id="PF13966">
    <property type="entry name" value="zf-RVT"/>
    <property type="match status" value="1"/>
</dbReference>
<evidence type="ECO:0000313" key="3">
    <source>
        <dbReference type="Proteomes" id="UP000015106"/>
    </source>
</evidence>
<evidence type="ECO:0000313" key="2">
    <source>
        <dbReference type="EnsemblPlants" id="TuG1812G0200005818.01.T01.cds413008"/>
    </source>
</evidence>
<dbReference type="InterPro" id="IPR026960">
    <property type="entry name" value="RVT-Znf"/>
</dbReference>
<dbReference type="EnsemblPlants" id="TuG1812G0200005818.01.T01">
    <property type="protein sequence ID" value="TuG1812G0200005818.01.T01.cds413008"/>
    <property type="gene ID" value="TuG1812G0200005818.01"/>
</dbReference>
<sequence length="176" mass="19584">GQGASRPNPIWDILWKLKVPSKIKIFIWKALHGTVSGKAVLAARYIPVSLQCPVCSTGLEDICHLLFTCPRARCIWEALGLHDVIKNALIVDRSGSVVFEYILCNQNRQSPILGTLGLQESIVAACWYIWWQRRELEKGELVAGPPRTAFAVQALMSNYGFAAPDSKPPEISWTKP</sequence>
<dbReference type="Proteomes" id="UP000015106">
    <property type="component" value="Chromosome 2"/>
</dbReference>
<proteinExistence type="predicted"/>
<reference evidence="2" key="3">
    <citation type="submission" date="2022-06" db="UniProtKB">
        <authorList>
            <consortium name="EnsemblPlants"/>
        </authorList>
    </citation>
    <scope>IDENTIFICATION</scope>
</reference>
<feature type="domain" description="Reverse transcriptase zinc-binding" evidence="1">
    <location>
        <begin position="7"/>
        <end position="76"/>
    </location>
</feature>
<name>A0A8R7PLG1_TRIUA</name>
<protein>
    <recommendedName>
        <fullName evidence="1">Reverse transcriptase zinc-binding domain-containing protein</fullName>
    </recommendedName>
</protein>